<protein>
    <submittedName>
        <fullName evidence="1">Uncharacterized protein</fullName>
    </submittedName>
</protein>
<evidence type="ECO:0000313" key="1">
    <source>
        <dbReference type="EMBL" id="GAI49280.1"/>
    </source>
</evidence>
<accession>X1QE31</accession>
<feature type="non-terminal residue" evidence="1">
    <location>
        <position position="96"/>
    </location>
</feature>
<proteinExistence type="predicted"/>
<dbReference type="EMBL" id="BARV01039940">
    <property type="protein sequence ID" value="GAI49280.1"/>
    <property type="molecule type" value="Genomic_DNA"/>
</dbReference>
<gene>
    <name evidence="1" type="ORF">S06H3_61048</name>
</gene>
<sequence>MIAFGICTLTNPGYSDCGIYAVAPPPFPLIQTENSDPLLISFDNPEVDVNSTSSQIHIELIFRKQGETMSIYLAIGLGAEFEHLKPWWTGERPDRY</sequence>
<comment type="caution">
    <text evidence="1">The sequence shown here is derived from an EMBL/GenBank/DDBJ whole genome shotgun (WGS) entry which is preliminary data.</text>
</comment>
<name>X1QE31_9ZZZZ</name>
<dbReference type="AlphaFoldDB" id="X1QE31"/>
<reference evidence="1" key="1">
    <citation type="journal article" date="2014" name="Front. Microbiol.">
        <title>High frequency of phylogenetically diverse reductive dehalogenase-homologous genes in deep subseafloor sedimentary metagenomes.</title>
        <authorList>
            <person name="Kawai M."/>
            <person name="Futagami T."/>
            <person name="Toyoda A."/>
            <person name="Takaki Y."/>
            <person name="Nishi S."/>
            <person name="Hori S."/>
            <person name="Arai W."/>
            <person name="Tsubouchi T."/>
            <person name="Morono Y."/>
            <person name="Uchiyama I."/>
            <person name="Ito T."/>
            <person name="Fujiyama A."/>
            <person name="Inagaki F."/>
            <person name="Takami H."/>
        </authorList>
    </citation>
    <scope>NUCLEOTIDE SEQUENCE</scope>
    <source>
        <strain evidence="1">Expedition CK06-06</strain>
    </source>
</reference>
<organism evidence="1">
    <name type="scientific">marine sediment metagenome</name>
    <dbReference type="NCBI Taxonomy" id="412755"/>
    <lineage>
        <taxon>unclassified sequences</taxon>
        <taxon>metagenomes</taxon>
        <taxon>ecological metagenomes</taxon>
    </lineage>
</organism>